<reference evidence="2 3" key="1">
    <citation type="submission" date="2024-01" db="EMBL/GenBank/DDBJ databases">
        <title>Genome assemblies of Stephania.</title>
        <authorList>
            <person name="Yang L."/>
        </authorList>
    </citation>
    <scope>NUCLEOTIDE SEQUENCE [LARGE SCALE GENOMIC DNA]</scope>
    <source>
        <strain evidence="2">JXDWG</strain>
        <tissue evidence="2">Leaf</tissue>
    </source>
</reference>
<keyword evidence="3" id="KW-1185">Reference proteome</keyword>
<accession>A0AAP0I1X5</accession>
<feature type="region of interest" description="Disordered" evidence="1">
    <location>
        <begin position="1"/>
        <end position="38"/>
    </location>
</feature>
<evidence type="ECO:0000313" key="3">
    <source>
        <dbReference type="Proteomes" id="UP001419268"/>
    </source>
</evidence>
<feature type="compositionally biased region" description="Polar residues" evidence="1">
    <location>
        <begin position="26"/>
        <end position="36"/>
    </location>
</feature>
<evidence type="ECO:0000313" key="2">
    <source>
        <dbReference type="EMBL" id="KAK9104654.1"/>
    </source>
</evidence>
<comment type="caution">
    <text evidence="2">The sequence shown here is derived from an EMBL/GenBank/DDBJ whole genome shotgun (WGS) entry which is preliminary data.</text>
</comment>
<protein>
    <submittedName>
        <fullName evidence="2">Uncharacterized protein</fullName>
    </submittedName>
</protein>
<dbReference type="Proteomes" id="UP001419268">
    <property type="component" value="Unassembled WGS sequence"/>
</dbReference>
<proteinExistence type="predicted"/>
<gene>
    <name evidence="2" type="ORF">Scep_021498</name>
</gene>
<evidence type="ECO:0000256" key="1">
    <source>
        <dbReference type="SAM" id="MobiDB-lite"/>
    </source>
</evidence>
<name>A0AAP0I1X5_9MAGN</name>
<organism evidence="2 3">
    <name type="scientific">Stephania cephalantha</name>
    <dbReference type="NCBI Taxonomy" id="152367"/>
    <lineage>
        <taxon>Eukaryota</taxon>
        <taxon>Viridiplantae</taxon>
        <taxon>Streptophyta</taxon>
        <taxon>Embryophyta</taxon>
        <taxon>Tracheophyta</taxon>
        <taxon>Spermatophyta</taxon>
        <taxon>Magnoliopsida</taxon>
        <taxon>Ranunculales</taxon>
        <taxon>Menispermaceae</taxon>
        <taxon>Menispermoideae</taxon>
        <taxon>Cissampelideae</taxon>
        <taxon>Stephania</taxon>
    </lineage>
</organism>
<dbReference type="EMBL" id="JBBNAG010000009">
    <property type="protein sequence ID" value="KAK9104654.1"/>
    <property type="molecule type" value="Genomic_DNA"/>
</dbReference>
<sequence>MPNSSARLAGRRPPQQSVVSHRRAVSSPTAASSSDQPLEARHLLEMEWRFESEEGDDLDAISLPKSAWCWGQTQP</sequence>
<dbReference type="AlphaFoldDB" id="A0AAP0I1X5"/>